<dbReference type="Pfam" id="PF07534">
    <property type="entry name" value="TLD"/>
    <property type="match status" value="1"/>
</dbReference>
<evidence type="ECO:0000259" key="3">
    <source>
        <dbReference type="PROSITE" id="PS50097"/>
    </source>
</evidence>
<dbReference type="PROSITE" id="PS51886">
    <property type="entry name" value="TLDC"/>
    <property type="match status" value="1"/>
</dbReference>
<dbReference type="SUPFAM" id="SSF54695">
    <property type="entry name" value="POZ domain"/>
    <property type="match status" value="2"/>
</dbReference>
<dbReference type="InterPro" id="IPR003131">
    <property type="entry name" value="T1-type_BTB"/>
</dbReference>
<reference evidence="5" key="1">
    <citation type="submission" date="2021-01" db="EMBL/GenBank/DDBJ databases">
        <authorList>
            <person name="Corre E."/>
            <person name="Pelletier E."/>
            <person name="Niang G."/>
            <person name="Scheremetjew M."/>
            <person name="Finn R."/>
            <person name="Kale V."/>
            <person name="Holt S."/>
            <person name="Cochrane G."/>
            <person name="Meng A."/>
            <person name="Brown T."/>
            <person name="Cohen L."/>
        </authorList>
    </citation>
    <scope>NUCLEOTIDE SEQUENCE</scope>
    <source>
        <strain evidence="5">CCMP826</strain>
    </source>
</reference>
<dbReference type="Gene3D" id="3.30.710.10">
    <property type="entry name" value="Potassium Channel Kv1.1, Chain A"/>
    <property type="match status" value="2"/>
</dbReference>
<feature type="region of interest" description="Disordered" evidence="2">
    <location>
        <begin position="350"/>
        <end position="383"/>
    </location>
</feature>
<evidence type="ECO:0000256" key="1">
    <source>
        <dbReference type="SAM" id="Coils"/>
    </source>
</evidence>
<dbReference type="CDD" id="cd18316">
    <property type="entry name" value="BTB_POZ_KCTD-like"/>
    <property type="match status" value="1"/>
</dbReference>
<dbReference type="InterPro" id="IPR011333">
    <property type="entry name" value="SKP1/BTB/POZ_sf"/>
</dbReference>
<protein>
    <recommendedName>
        <fullName evidence="6">TLDc domain-containing protein</fullName>
    </recommendedName>
</protein>
<accession>A0A7S2MT83</accession>
<organism evidence="5">
    <name type="scientific">Helicotheca tamesis</name>
    <dbReference type="NCBI Taxonomy" id="374047"/>
    <lineage>
        <taxon>Eukaryota</taxon>
        <taxon>Sar</taxon>
        <taxon>Stramenopiles</taxon>
        <taxon>Ochrophyta</taxon>
        <taxon>Bacillariophyta</taxon>
        <taxon>Mediophyceae</taxon>
        <taxon>Lithodesmiophycidae</taxon>
        <taxon>Lithodesmiales</taxon>
        <taxon>Lithodesmiaceae</taxon>
        <taxon>Helicotheca</taxon>
    </lineage>
</organism>
<dbReference type="Gene3D" id="1.10.150.50">
    <property type="entry name" value="Transcription Factor, Ets-1"/>
    <property type="match status" value="1"/>
</dbReference>
<dbReference type="GO" id="GO:0051260">
    <property type="term" value="P:protein homooligomerization"/>
    <property type="evidence" value="ECO:0007669"/>
    <property type="project" value="InterPro"/>
</dbReference>
<name>A0A7S2MT83_9STRA</name>
<evidence type="ECO:0000259" key="4">
    <source>
        <dbReference type="PROSITE" id="PS51886"/>
    </source>
</evidence>
<dbReference type="InterPro" id="IPR013761">
    <property type="entry name" value="SAM/pointed_sf"/>
</dbReference>
<evidence type="ECO:0008006" key="6">
    <source>
        <dbReference type="Google" id="ProtNLM"/>
    </source>
</evidence>
<feature type="domain" description="TLDc" evidence="4">
    <location>
        <begin position="174"/>
        <end position="349"/>
    </location>
</feature>
<dbReference type="PANTHER" id="PTHR14499:SF136">
    <property type="entry name" value="GH08630P"/>
    <property type="match status" value="1"/>
</dbReference>
<gene>
    <name evidence="5" type="ORF">HTAM1171_LOCUS7786</name>
</gene>
<dbReference type="EMBL" id="HBGV01012748">
    <property type="protein sequence ID" value="CAD9501387.1"/>
    <property type="molecule type" value="Transcribed_RNA"/>
</dbReference>
<sequence>MQEADEADKNLADTWNQHNSAYKEKAEVLKEERQNITEELHKLNQQKLEAAQKYGDKNATDDDLVDINVGGKIISARRGTLTQLKGTFLEALFSGRWEKKLQHDDLGRIFLDMNPVCFQSIVDFLIVKQLSPQDSSLVEPHTDKEHQHILAHMLKYFGLNKVISHPSHGLTSNIVTDQSHIETLYEWLSEDGFGGETQLLYRASRDGWEPSKFHDLCDNQGPTVTVIESSEGYIFGGFADTPWSSSVEGFRPSPKAFLFGLKCYSDIGPSKMKLKSPNIVKAVDHQCDYGPSFGSNCYILRNDPDDDPKEGCWELCNKYQCPAGQYIDSFFTQDENCFTAKEVEVFHVTKSKDRNPDAGEPKIERQHKRKRTNSSAKPSQPAWETMTFDEFPETIKGAMISKQKALKKAIRNVSAAQYNFEEEKKWIDSLSKYSEKDIVNLDVSGTRMSTNRSTLRFYKDSVLARQFDDTVWSQQGSQNNEEIKSWSHEQVVEWAKNHREIPDEVVCMLERNRVNGSELLACDREDLKDTGAPMTGLLALMLKAMMVRQMKSYGNATHIEQSPYCFGKIIDYLRLKSMSQIDDKDTSYLICINIQYPDMFQKVVDYYFPGELAAEVGLVPKKDSVTAAHDEKYLFY</sequence>
<dbReference type="InterPro" id="IPR000210">
    <property type="entry name" value="BTB/POZ_dom"/>
</dbReference>
<dbReference type="AlphaFoldDB" id="A0A7S2MT83"/>
<dbReference type="PANTHER" id="PTHR14499">
    <property type="entry name" value="POTASSIUM CHANNEL TETRAMERIZATION DOMAIN-CONTAINING"/>
    <property type="match status" value="1"/>
</dbReference>
<evidence type="ECO:0000256" key="2">
    <source>
        <dbReference type="SAM" id="MobiDB-lite"/>
    </source>
</evidence>
<feature type="coiled-coil region" evidence="1">
    <location>
        <begin position="12"/>
        <end position="53"/>
    </location>
</feature>
<feature type="compositionally biased region" description="Basic and acidic residues" evidence="2">
    <location>
        <begin position="350"/>
        <end position="364"/>
    </location>
</feature>
<proteinExistence type="predicted"/>
<dbReference type="SUPFAM" id="SSF47769">
    <property type="entry name" value="SAM/Pointed domain"/>
    <property type="match status" value="1"/>
</dbReference>
<dbReference type="Pfam" id="PF02214">
    <property type="entry name" value="BTB_2"/>
    <property type="match status" value="1"/>
</dbReference>
<feature type="domain" description="BTB" evidence="3">
    <location>
        <begin position="61"/>
        <end position="134"/>
    </location>
</feature>
<dbReference type="InterPro" id="IPR006571">
    <property type="entry name" value="TLDc_dom"/>
</dbReference>
<keyword evidence="1" id="KW-0175">Coiled coil</keyword>
<evidence type="ECO:0000313" key="5">
    <source>
        <dbReference type="EMBL" id="CAD9501387.1"/>
    </source>
</evidence>
<dbReference type="PROSITE" id="PS50097">
    <property type="entry name" value="BTB"/>
    <property type="match status" value="1"/>
</dbReference>